<dbReference type="AlphaFoldDB" id="A0AB40CHP6"/>
<sequence>MALKADLCSVMDAKMRPGKGLGFVHPGSRIFNNLSLRNNASTSLPCLSLKNQKQHSNYNRMVLCMSARGATRLSAAAIPLEAEDTRPLRSDPGPTYTTTVVSNDTLVGPKGGLGETCHIVLDHGGSFTFVEGQYLGVILPSTKKMNYFSVASSDHDKTISLCVRRSQTTPDSISDYLCRSKAGDTISITGPYGGQMVFPNDPNAKHIMVTTTTGIAPCRSNLEGLFPISKSNAKFTGLAWLIAGAENYNSLLYNEEFLVILKDYPGQFRYQRALNNSVADSIYRSGDEIFTLLDGGAYIYFAGSMMMMPEIYATCEQIATERFVVWADMLARLRENDQWRVEVY</sequence>
<proteinExistence type="inferred from homology"/>
<keyword evidence="8" id="KW-0560">Oxidoreductase</keyword>
<evidence type="ECO:0000256" key="8">
    <source>
        <dbReference type="ARBA" id="ARBA00023002"/>
    </source>
</evidence>
<evidence type="ECO:0000256" key="3">
    <source>
        <dbReference type="ARBA" id="ARBA00008312"/>
    </source>
</evidence>
<evidence type="ECO:0000256" key="9">
    <source>
        <dbReference type="ARBA" id="ARBA00047776"/>
    </source>
</evidence>
<dbReference type="SUPFAM" id="SSF63380">
    <property type="entry name" value="Riboflavin synthase domain-like"/>
    <property type="match status" value="1"/>
</dbReference>
<dbReference type="GO" id="GO:0004324">
    <property type="term" value="F:ferredoxin-NADP+ reductase activity"/>
    <property type="evidence" value="ECO:0007669"/>
    <property type="project" value="UniProtKB-EC"/>
</dbReference>
<evidence type="ECO:0000313" key="11">
    <source>
        <dbReference type="Proteomes" id="UP001515500"/>
    </source>
</evidence>
<dbReference type="Pfam" id="PF00175">
    <property type="entry name" value="NAD_binding_1"/>
    <property type="match status" value="1"/>
</dbReference>
<dbReference type="Proteomes" id="UP001515500">
    <property type="component" value="Chromosome 14"/>
</dbReference>
<evidence type="ECO:0000256" key="5">
    <source>
        <dbReference type="ARBA" id="ARBA00022630"/>
    </source>
</evidence>
<comment type="similarity">
    <text evidence="3">Belongs to the ferredoxin--NADP reductase type 1 family.</text>
</comment>
<dbReference type="InterPro" id="IPR015701">
    <property type="entry name" value="FNR"/>
</dbReference>
<evidence type="ECO:0000256" key="1">
    <source>
        <dbReference type="ARBA" id="ARBA00001974"/>
    </source>
</evidence>
<dbReference type="Gene3D" id="3.40.50.80">
    <property type="entry name" value="Nucleotide-binding domain of ferredoxin-NADP reductase (FNR) module"/>
    <property type="match status" value="1"/>
</dbReference>
<dbReference type="InterPro" id="IPR039261">
    <property type="entry name" value="FNR_nucleotide-bd"/>
</dbReference>
<gene>
    <name evidence="12" type="primary">LOC120276300</name>
</gene>
<organism evidence="11 12">
    <name type="scientific">Dioscorea cayennensis subsp. rotundata</name>
    <name type="common">White Guinea yam</name>
    <name type="synonym">Dioscorea rotundata</name>
    <dbReference type="NCBI Taxonomy" id="55577"/>
    <lineage>
        <taxon>Eukaryota</taxon>
        <taxon>Viridiplantae</taxon>
        <taxon>Streptophyta</taxon>
        <taxon>Embryophyta</taxon>
        <taxon>Tracheophyta</taxon>
        <taxon>Spermatophyta</taxon>
        <taxon>Magnoliopsida</taxon>
        <taxon>Liliopsida</taxon>
        <taxon>Dioscoreales</taxon>
        <taxon>Dioscoreaceae</taxon>
        <taxon>Dioscorea</taxon>
    </lineage>
</organism>
<comment type="catalytic activity">
    <reaction evidence="9">
        <text>2 reduced [2Fe-2S]-[ferredoxin] + NADP(+) + H(+) = 2 oxidized [2Fe-2S]-[ferredoxin] + NADPH</text>
        <dbReference type="Rhea" id="RHEA:20125"/>
        <dbReference type="Rhea" id="RHEA-COMP:10000"/>
        <dbReference type="Rhea" id="RHEA-COMP:10001"/>
        <dbReference type="ChEBI" id="CHEBI:15378"/>
        <dbReference type="ChEBI" id="CHEBI:33737"/>
        <dbReference type="ChEBI" id="CHEBI:33738"/>
        <dbReference type="ChEBI" id="CHEBI:57783"/>
        <dbReference type="ChEBI" id="CHEBI:58349"/>
        <dbReference type="EC" id="1.18.1.2"/>
    </reaction>
</comment>
<keyword evidence="5" id="KW-0285">Flavoprotein</keyword>
<dbReference type="PROSITE" id="PS51384">
    <property type="entry name" value="FAD_FR"/>
    <property type="match status" value="1"/>
</dbReference>
<comment type="cofactor">
    <cofactor evidence="1">
        <name>FAD</name>
        <dbReference type="ChEBI" id="CHEBI:57692"/>
    </cofactor>
</comment>
<evidence type="ECO:0000256" key="6">
    <source>
        <dbReference type="ARBA" id="ARBA00022827"/>
    </source>
</evidence>
<evidence type="ECO:0000259" key="10">
    <source>
        <dbReference type="PROSITE" id="PS51384"/>
    </source>
</evidence>
<dbReference type="EC" id="1.18.1.2" evidence="4"/>
<dbReference type="RefSeq" id="XP_039138954.1">
    <property type="nucleotide sequence ID" value="XM_039283020.1"/>
</dbReference>
<comment type="pathway">
    <text evidence="2">Energy metabolism; photosynthesis.</text>
</comment>
<feature type="domain" description="FAD-binding FR-type" evidence="10">
    <location>
        <begin position="93"/>
        <end position="198"/>
    </location>
</feature>
<dbReference type="Gene3D" id="2.40.30.10">
    <property type="entry name" value="Translation factors"/>
    <property type="match status" value="1"/>
</dbReference>
<evidence type="ECO:0000256" key="7">
    <source>
        <dbReference type="ARBA" id="ARBA00022857"/>
    </source>
</evidence>
<reference evidence="12" key="1">
    <citation type="submission" date="2025-08" db="UniProtKB">
        <authorList>
            <consortium name="RefSeq"/>
        </authorList>
    </citation>
    <scope>IDENTIFICATION</scope>
</reference>
<accession>A0AB40CHP6</accession>
<dbReference type="GeneID" id="120276300"/>
<evidence type="ECO:0000256" key="2">
    <source>
        <dbReference type="ARBA" id="ARBA00004748"/>
    </source>
</evidence>
<dbReference type="InterPro" id="IPR017927">
    <property type="entry name" value="FAD-bd_FR_type"/>
</dbReference>
<dbReference type="PANTHER" id="PTHR43314">
    <property type="match status" value="1"/>
</dbReference>
<keyword evidence="7" id="KW-0521">NADP</keyword>
<evidence type="ECO:0000256" key="4">
    <source>
        <dbReference type="ARBA" id="ARBA00013223"/>
    </source>
</evidence>
<dbReference type="SUPFAM" id="SSF52343">
    <property type="entry name" value="Ferredoxin reductase-like, C-terminal NADP-linked domain"/>
    <property type="match status" value="1"/>
</dbReference>
<keyword evidence="11" id="KW-1185">Reference proteome</keyword>
<keyword evidence="6" id="KW-0274">FAD</keyword>
<dbReference type="InterPro" id="IPR001433">
    <property type="entry name" value="OxRdtase_FAD/NAD-bd"/>
</dbReference>
<protein>
    <recommendedName>
        <fullName evidence="4">ferredoxin--NADP(+) reductase</fullName>
        <ecNumber evidence="4">1.18.1.2</ecNumber>
    </recommendedName>
</protein>
<evidence type="ECO:0000313" key="12">
    <source>
        <dbReference type="RefSeq" id="XP_039138954.1"/>
    </source>
</evidence>
<name>A0AB40CHP6_DIOCR</name>
<dbReference type="InterPro" id="IPR017938">
    <property type="entry name" value="Riboflavin_synthase-like_b-brl"/>
</dbReference>